<keyword evidence="3 6" id="KW-0312">Gluconeogenesis</keyword>
<sequence length="244" mass="27746">MTKNVKSKLVLVRHGQSVWNEQNRFTGWVDVDLTEQGVREAKKAGDLLAKEEIRFDVAFTSYQKRAIKTLWMTLEGIDQMYIPETKAWQLNERHYGALSGLNKEETREKHGAEQVHIWRRSFDIPPPQIDADHEYHPANDPKYSHYDPAILPGGESLQMTTDRVLPYFNAQIRPFLEAGGNVIISAHGNSLRALMKDLFDVADDDIPGFEFPTGNPLLLELGEGQKVLSARYLDADRAKDLPAF</sequence>
<name>A0A8J3CTC6_9PROT</name>
<feature type="binding site" evidence="6 8">
    <location>
        <begin position="119"/>
        <end position="120"/>
    </location>
    <ligand>
        <name>substrate</name>
    </ligand>
</feature>
<keyword evidence="5 6" id="KW-0413">Isomerase</keyword>
<feature type="binding site" evidence="6 8">
    <location>
        <begin position="92"/>
        <end position="95"/>
    </location>
    <ligand>
        <name>substrate</name>
    </ligand>
</feature>
<comment type="function">
    <text evidence="6 10">Catalyzes the interconversion of 2-phosphoglycerate and 3-phosphoglycerate.</text>
</comment>
<feature type="binding site" evidence="6 8">
    <location>
        <begin position="188"/>
        <end position="189"/>
    </location>
    <ligand>
        <name>substrate</name>
    </ligand>
</feature>
<evidence type="ECO:0000256" key="1">
    <source>
        <dbReference type="ARBA" id="ARBA00000380"/>
    </source>
</evidence>
<dbReference type="InterPro" id="IPR013078">
    <property type="entry name" value="His_Pase_superF_clade-1"/>
</dbReference>
<accession>A0A8J3CTC6</accession>
<evidence type="ECO:0000256" key="2">
    <source>
        <dbReference type="ARBA" id="ARBA00006717"/>
    </source>
</evidence>
<evidence type="ECO:0000256" key="5">
    <source>
        <dbReference type="ARBA" id="ARBA00023235"/>
    </source>
</evidence>
<dbReference type="NCBIfam" id="TIGR01258">
    <property type="entry name" value="pgm_1"/>
    <property type="match status" value="1"/>
</dbReference>
<dbReference type="NCBIfam" id="NF010713">
    <property type="entry name" value="PRK14115.1"/>
    <property type="match status" value="1"/>
</dbReference>
<dbReference type="SMART" id="SM00855">
    <property type="entry name" value="PGAM"/>
    <property type="match status" value="1"/>
</dbReference>
<dbReference type="GO" id="GO:0004619">
    <property type="term" value="F:phosphoglycerate mutase activity"/>
    <property type="evidence" value="ECO:0007669"/>
    <property type="project" value="UniProtKB-UniRule"/>
</dbReference>
<evidence type="ECO:0000256" key="3">
    <source>
        <dbReference type="ARBA" id="ARBA00022432"/>
    </source>
</evidence>
<evidence type="ECO:0000313" key="11">
    <source>
        <dbReference type="EMBL" id="GHB00073.1"/>
    </source>
</evidence>
<dbReference type="Proteomes" id="UP000634004">
    <property type="component" value="Unassembled WGS sequence"/>
</dbReference>
<feature type="binding site" evidence="6 8">
    <location>
        <position position="65"/>
    </location>
    <ligand>
        <name>substrate</name>
    </ligand>
</feature>
<gene>
    <name evidence="11" type="primary">gpmA2</name>
    <name evidence="6" type="synonym">gpmA</name>
    <name evidence="11" type="ORF">GCM10009069_23620</name>
</gene>
<protein>
    <recommendedName>
        <fullName evidence="6 10">2,3-bisphosphoglycerate-dependent phosphoglycerate mutase</fullName>
        <shortName evidence="6">BPG-dependent PGAM</shortName>
        <shortName evidence="6">PGAM</shortName>
        <shortName evidence="6">Phosphoglyceromutase</shortName>
        <shortName evidence="6">dPGM</shortName>
        <ecNumber evidence="6 10">5.4.2.11</ecNumber>
    </recommendedName>
</protein>
<keyword evidence="12" id="KW-1185">Reference proteome</keyword>
<comment type="subunit">
    <text evidence="6">Homodimer.</text>
</comment>
<proteinExistence type="inferred from homology"/>
<dbReference type="SUPFAM" id="SSF53254">
    <property type="entry name" value="Phosphoglycerate mutase-like"/>
    <property type="match status" value="1"/>
</dbReference>
<dbReference type="Pfam" id="PF00300">
    <property type="entry name" value="His_Phos_1"/>
    <property type="match status" value="2"/>
</dbReference>
<dbReference type="PANTHER" id="PTHR11931">
    <property type="entry name" value="PHOSPHOGLYCERATE MUTASE"/>
    <property type="match status" value="1"/>
</dbReference>
<dbReference type="FunFam" id="3.40.50.1240:FF:000003">
    <property type="entry name" value="2,3-bisphosphoglycerate-dependent phosphoglycerate mutase"/>
    <property type="match status" value="1"/>
</dbReference>
<dbReference type="Gene3D" id="3.40.50.1240">
    <property type="entry name" value="Phosphoglycerate mutase-like"/>
    <property type="match status" value="1"/>
</dbReference>
<dbReference type="InterPro" id="IPR029033">
    <property type="entry name" value="His_PPase_superfam"/>
</dbReference>
<dbReference type="PROSITE" id="PS00175">
    <property type="entry name" value="PG_MUTASE"/>
    <property type="match status" value="1"/>
</dbReference>
<reference evidence="11" key="1">
    <citation type="journal article" date="2014" name="Int. J. Syst. Evol. Microbiol.">
        <title>Complete genome sequence of Corynebacterium casei LMG S-19264T (=DSM 44701T), isolated from a smear-ripened cheese.</title>
        <authorList>
            <consortium name="US DOE Joint Genome Institute (JGI-PGF)"/>
            <person name="Walter F."/>
            <person name="Albersmeier A."/>
            <person name="Kalinowski J."/>
            <person name="Ruckert C."/>
        </authorList>
    </citation>
    <scope>NUCLEOTIDE SEQUENCE</scope>
    <source>
        <strain evidence="11">KCTC 32513</strain>
    </source>
</reference>
<evidence type="ECO:0000256" key="10">
    <source>
        <dbReference type="RuleBase" id="RU004512"/>
    </source>
</evidence>
<dbReference type="InterPro" id="IPR005952">
    <property type="entry name" value="Phosphogly_mut1"/>
</dbReference>
<evidence type="ECO:0000313" key="12">
    <source>
        <dbReference type="Proteomes" id="UP000634004"/>
    </source>
</evidence>
<feature type="site" description="Transition state stabilizer" evidence="6 9">
    <location>
        <position position="187"/>
    </location>
</feature>
<comment type="caution">
    <text evidence="11">The sequence shown here is derived from an EMBL/GenBank/DDBJ whole genome shotgun (WGS) entry which is preliminary data.</text>
</comment>
<dbReference type="RefSeq" id="WP_189498696.1">
    <property type="nucleotide sequence ID" value="NZ_BMZH01000010.1"/>
</dbReference>
<dbReference type="InterPro" id="IPR001345">
    <property type="entry name" value="PG/BPGM_mutase_AS"/>
</dbReference>
<feature type="binding site" evidence="6 8">
    <location>
        <begin position="26"/>
        <end position="27"/>
    </location>
    <ligand>
        <name>substrate</name>
    </ligand>
</feature>
<organism evidence="11 12">
    <name type="scientific">Algimonas arctica</name>
    <dbReference type="NCBI Taxonomy" id="1479486"/>
    <lineage>
        <taxon>Bacteria</taxon>
        <taxon>Pseudomonadati</taxon>
        <taxon>Pseudomonadota</taxon>
        <taxon>Alphaproteobacteria</taxon>
        <taxon>Maricaulales</taxon>
        <taxon>Robiginitomaculaceae</taxon>
        <taxon>Algimonas</taxon>
    </lineage>
</organism>
<dbReference type="HAMAP" id="MF_01039">
    <property type="entry name" value="PGAM_GpmA"/>
    <property type="match status" value="1"/>
</dbReference>
<feature type="active site" description="Proton donor/acceptor" evidence="6 7">
    <location>
        <position position="92"/>
    </location>
</feature>
<dbReference type="GO" id="GO:0006094">
    <property type="term" value="P:gluconeogenesis"/>
    <property type="evidence" value="ECO:0007669"/>
    <property type="project" value="UniProtKB-UniRule"/>
</dbReference>
<dbReference type="CDD" id="cd07067">
    <property type="entry name" value="HP_PGM_like"/>
    <property type="match status" value="1"/>
</dbReference>
<evidence type="ECO:0000256" key="7">
    <source>
        <dbReference type="PIRSR" id="PIRSR613078-1"/>
    </source>
</evidence>
<dbReference type="AlphaFoldDB" id="A0A8J3CTC6"/>
<feature type="active site" description="Tele-phosphohistidine intermediate" evidence="6 7">
    <location>
        <position position="14"/>
    </location>
</feature>
<dbReference type="EC" id="5.4.2.11" evidence="6 10"/>
<reference evidence="11" key="2">
    <citation type="submission" date="2020-09" db="EMBL/GenBank/DDBJ databases">
        <authorList>
            <person name="Sun Q."/>
            <person name="Kim S."/>
        </authorList>
    </citation>
    <scope>NUCLEOTIDE SEQUENCE</scope>
    <source>
        <strain evidence="11">KCTC 32513</strain>
    </source>
</reference>
<evidence type="ECO:0000256" key="6">
    <source>
        <dbReference type="HAMAP-Rule" id="MF_01039"/>
    </source>
</evidence>
<comment type="catalytic activity">
    <reaction evidence="1 6 10">
        <text>(2R)-2-phosphoglycerate = (2R)-3-phosphoglycerate</text>
        <dbReference type="Rhea" id="RHEA:15901"/>
        <dbReference type="ChEBI" id="CHEBI:58272"/>
        <dbReference type="ChEBI" id="CHEBI:58289"/>
        <dbReference type="EC" id="5.4.2.11"/>
    </reaction>
</comment>
<comment type="similarity">
    <text evidence="2 6">Belongs to the phosphoglycerate mutase family. BPG-dependent PGAM subfamily.</text>
</comment>
<dbReference type="EMBL" id="BMZH01000010">
    <property type="protein sequence ID" value="GHB00073.1"/>
    <property type="molecule type" value="Genomic_DNA"/>
</dbReference>
<comment type="pathway">
    <text evidence="6 10">Carbohydrate degradation; glycolysis; pyruvate from D-glyceraldehyde 3-phosphate: step 3/5.</text>
</comment>
<dbReference type="GO" id="GO:0006096">
    <property type="term" value="P:glycolytic process"/>
    <property type="evidence" value="ECO:0007669"/>
    <property type="project" value="UniProtKB-UniRule"/>
</dbReference>
<feature type="binding site" evidence="6 8">
    <location>
        <position position="103"/>
    </location>
    <ligand>
        <name>substrate</name>
    </ligand>
</feature>
<dbReference type="UniPathway" id="UPA00109">
    <property type="reaction ID" value="UER00186"/>
</dbReference>
<evidence type="ECO:0000256" key="9">
    <source>
        <dbReference type="PIRSR" id="PIRSR613078-3"/>
    </source>
</evidence>
<evidence type="ECO:0000256" key="8">
    <source>
        <dbReference type="PIRSR" id="PIRSR613078-2"/>
    </source>
</evidence>
<evidence type="ECO:0000256" key="4">
    <source>
        <dbReference type="ARBA" id="ARBA00023152"/>
    </source>
</evidence>
<keyword evidence="4 6" id="KW-0324">Glycolysis</keyword>
<feature type="binding site" evidence="6 8">
    <location>
        <begin position="13"/>
        <end position="20"/>
    </location>
    <ligand>
        <name>substrate</name>
    </ligand>
</feature>